<feature type="region of interest" description="Disordered" evidence="1">
    <location>
        <begin position="204"/>
        <end position="246"/>
    </location>
</feature>
<feature type="transmembrane region" description="Helical" evidence="2">
    <location>
        <begin position="253"/>
        <end position="273"/>
    </location>
</feature>
<name>A0A372LWT3_9ACTN</name>
<proteinExistence type="predicted"/>
<sequence>MADQSGTGEERKKKRIELSVPQVAGSAVAAVMAAKLASSFGVYGTILGAGVISVVATCGGPVFQHLFSRTGEQVREAAERAKPGARQVPLTEDGRLVPETFRAGGTAGDAAATAMLPAVDAAGTARGAGGWSGAADATTALPTVGGPAAEAERTQLLGTVPGAARPVAPAEAEKTTLLRAVAPEQSDDDATRMLPRAEETMLLRTPQGAGGPTDPGGFVPSGGPGQPGRSSDTAAYRDSGVQGKRVRSWKRPLLGAAVVFGVTMAGITTYEMVSGESFSGGDRPTIGQLTGDGSSGSDPAPTPTPESSTGPTDGESGGTTDQEPDAGPTTPDTDGGPTQGDSGRGEESDGSSKTKSPEPSVTPTPTPTPTPSDNTGGDEDDGGDVQERGVQSPAAD</sequence>
<feature type="compositionally biased region" description="Polar residues" evidence="1">
    <location>
        <begin position="287"/>
        <end position="296"/>
    </location>
</feature>
<evidence type="ECO:0000256" key="2">
    <source>
        <dbReference type="SAM" id="Phobius"/>
    </source>
</evidence>
<feature type="compositionally biased region" description="Basic and acidic residues" evidence="1">
    <location>
        <begin position="343"/>
        <end position="356"/>
    </location>
</feature>
<comment type="caution">
    <text evidence="3">The sequence shown here is derived from an EMBL/GenBank/DDBJ whole genome shotgun (WGS) entry which is preliminary data.</text>
</comment>
<keyword evidence="2" id="KW-1133">Transmembrane helix</keyword>
<dbReference type="OrthoDB" id="3481735at2"/>
<keyword evidence="2" id="KW-0472">Membrane</keyword>
<accession>A0A372LWT3</accession>
<dbReference type="EMBL" id="QUAK01000224">
    <property type="protein sequence ID" value="RFU82999.1"/>
    <property type="molecule type" value="Genomic_DNA"/>
</dbReference>
<keyword evidence="2" id="KW-0812">Transmembrane</keyword>
<reference evidence="3 4" key="1">
    <citation type="submission" date="2018-08" db="EMBL/GenBank/DDBJ databases">
        <title>Isolation, diversity and antifungal activity of Actinobacteria from wheat.</title>
        <authorList>
            <person name="Han C."/>
        </authorList>
    </citation>
    <scope>NUCLEOTIDE SEQUENCE [LARGE SCALE GENOMIC DNA]</scope>
    <source>
        <strain evidence="3 4">NEAU-YY421</strain>
    </source>
</reference>
<dbReference type="Proteomes" id="UP000263094">
    <property type="component" value="Unassembled WGS sequence"/>
</dbReference>
<feature type="compositionally biased region" description="Low complexity" evidence="1">
    <location>
        <begin position="325"/>
        <end position="341"/>
    </location>
</feature>
<feature type="transmembrane region" description="Helical" evidence="2">
    <location>
        <begin position="40"/>
        <end position="63"/>
    </location>
</feature>
<evidence type="ECO:0000313" key="4">
    <source>
        <dbReference type="Proteomes" id="UP000263094"/>
    </source>
</evidence>
<keyword evidence="4" id="KW-1185">Reference proteome</keyword>
<organism evidence="3 4">
    <name type="scientific">Streptomyces triticagri</name>
    <dbReference type="NCBI Taxonomy" id="2293568"/>
    <lineage>
        <taxon>Bacteria</taxon>
        <taxon>Bacillati</taxon>
        <taxon>Actinomycetota</taxon>
        <taxon>Actinomycetes</taxon>
        <taxon>Kitasatosporales</taxon>
        <taxon>Streptomycetaceae</taxon>
        <taxon>Streptomyces</taxon>
    </lineage>
</organism>
<evidence type="ECO:0000313" key="3">
    <source>
        <dbReference type="EMBL" id="RFU82999.1"/>
    </source>
</evidence>
<feature type="region of interest" description="Disordered" evidence="1">
    <location>
        <begin position="277"/>
        <end position="396"/>
    </location>
</feature>
<dbReference type="AlphaFoldDB" id="A0A372LWT3"/>
<evidence type="ECO:0000256" key="1">
    <source>
        <dbReference type="SAM" id="MobiDB-lite"/>
    </source>
</evidence>
<feature type="compositionally biased region" description="Pro residues" evidence="1">
    <location>
        <begin position="360"/>
        <end position="370"/>
    </location>
</feature>
<feature type="compositionally biased region" description="Gly residues" evidence="1">
    <location>
        <begin position="208"/>
        <end position="226"/>
    </location>
</feature>
<protein>
    <submittedName>
        <fullName evidence="3">Uncharacterized protein</fullName>
    </submittedName>
</protein>
<dbReference type="RefSeq" id="WP_128559276.1">
    <property type="nucleotide sequence ID" value="NZ_QUAK01000224.1"/>
</dbReference>
<gene>
    <name evidence="3" type="ORF">DY218_29920</name>
</gene>